<comment type="similarity">
    <text evidence="2">Belongs to the complex I NDUFB10 subunit family.</text>
</comment>
<dbReference type="SMR" id="A0A1D8N596"/>
<comment type="subcellular location">
    <subcellularLocation>
        <location evidence="1">Mitochondrion inner membrane</location>
        <topology evidence="1">Peripheral membrane protein</topology>
        <orientation evidence="1">Matrix side</orientation>
    </subcellularLocation>
</comment>
<proteinExistence type="evidence at protein level"/>
<dbReference type="EMDB" id="EMD-11969"/>
<evidence type="ECO:0007829" key="13">
    <source>
        <dbReference type="PDB" id="7B0N"/>
    </source>
</evidence>
<keyword evidence="13" id="KW-0002">3D-structure</keyword>
<dbReference type="InterPro" id="IPR019377">
    <property type="entry name" value="NADH_UbQ_OxRdtase_su10"/>
</dbReference>
<dbReference type="EMDB" id="EMD-10815"/>
<dbReference type="EMDB" id="EMD-4874"/>
<dbReference type="GO" id="GO:0045271">
    <property type="term" value="C:respiratory chain complex I"/>
    <property type="evidence" value="ECO:0007669"/>
    <property type="project" value="UniProtKB-ARBA"/>
</dbReference>
<name>A0A1D8N596_YARLL</name>
<dbReference type="VEuPathDB" id="FungiDB:YALI1_A18188g"/>
<keyword evidence="6" id="KW-0249">Electron transport</keyword>
<dbReference type="PANTHER" id="PTHR13094:SF1">
    <property type="entry name" value="NADH DEHYDROGENASE [UBIQUINONE] 1 BETA SUBCOMPLEX SUBUNIT 10"/>
    <property type="match status" value="1"/>
</dbReference>
<evidence type="ECO:0000313" key="11">
    <source>
        <dbReference type="Proteomes" id="UP000182444"/>
    </source>
</evidence>
<keyword evidence="5" id="KW-0999">Mitochondrion inner membrane</keyword>
<dbReference type="EMDB" id="EMD-4872"/>
<evidence type="ECO:0000256" key="6">
    <source>
        <dbReference type="ARBA" id="ARBA00022982"/>
    </source>
</evidence>
<dbReference type="PANTHER" id="PTHR13094">
    <property type="entry name" value="NADH-UBIQUINONE OXIDOREDUCTASE PDSW SUBUNIT"/>
    <property type="match status" value="1"/>
</dbReference>
<evidence type="ECO:0000256" key="4">
    <source>
        <dbReference type="ARBA" id="ARBA00022660"/>
    </source>
</evidence>
<dbReference type="EMBL" id="CP017553">
    <property type="protein sequence ID" value="AOW00797.1"/>
    <property type="molecule type" value="Genomic_DNA"/>
</dbReference>
<dbReference type="PDB" id="7B0N">
    <property type="method" value="EM"/>
    <property type="resolution" value="3.70 A"/>
    <property type="chains" value="p=1-92"/>
</dbReference>
<reference evidence="10 12" key="2">
    <citation type="submission" date="2018-07" db="EMBL/GenBank/DDBJ databases">
        <title>Draft Genome Assemblies for Five Robust Yarrowia lipolytica Strains Exhibiting High Lipid Production and Pentose Sugar Utilization and Sugar Alcohol Secretion from Undetoxified Lignocellulosic Biomass Hydrolysates.</title>
        <authorList>
            <consortium name="DOE Joint Genome Institute"/>
            <person name="Walker C."/>
            <person name="Ryu S."/>
            <person name="Na H."/>
            <person name="Zane M."/>
            <person name="LaButti K."/>
            <person name="Lipzen A."/>
            <person name="Haridas S."/>
            <person name="Barry K."/>
            <person name="Grigoriev I.V."/>
            <person name="Quarterman J."/>
            <person name="Slininger P."/>
            <person name="Dien B."/>
            <person name="Trinh C.T."/>
        </authorList>
    </citation>
    <scope>NUCLEOTIDE SEQUENCE [LARGE SCALE GENOMIC DNA]</scope>
    <source>
        <strain evidence="10 12">YB392</strain>
    </source>
</reference>
<reference evidence="9 11" key="1">
    <citation type="journal article" date="2016" name="PLoS ONE">
        <title>Sequence Assembly of Yarrowia lipolytica Strain W29/CLIB89 Shows Transposable Element Diversity.</title>
        <authorList>
            <person name="Magnan C."/>
            <person name="Yu J."/>
            <person name="Chang I."/>
            <person name="Jahn E."/>
            <person name="Kanomata Y."/>
            <person name="Wu J."/>
            <person name="Zeller M."/>
            <person name="Oakes M."/>
            <person name="Baldi P."/>
            <person name="Sandmeyer S."/>
        </authorList>
    </citation>
    <scope>NUCLEOTIDE SEQUENCE [LARGE SCALE GENOMIC DNA]</scope>
    <source>
        <strain evidence="9">CLIB89</strain>
        <strain evidence="11">CLIB89(W29)</strain>
    </source>
</reference>
<evidence type="ECO:0000313" key="10">
    <source>
        <dbReference type="EMBL" id="RDW23678.1"/>
    </source>
</evidence>
<dbReference type="EMDB" id="EMD-4873"/>
<evidence type="ECO:0000256" key="1">
    <source>
        <dbReference type="ARBA" id="ARBA00004443"/>
    </source>
</evidence>
<dbReference type="InterPro" id="IPR039993">
    <property type="entry name" value="NDUFB10"/>
</dbReference>
<dbReference type="Proteomes" id="UP000256601">
    <property type="component" value="Unassembled WGS sequence"/>
</dbReference>
<dbReference type="AlphaFoldDB" id="A0A1D8N596"/>
<keyword evidence="4" id="KW-0679">Respiratory chain</keyword>
<accession>A0A1D8N596</accession>
<gene>
    <name evidence="10" type="ORF">B0I71DRAFT_135559</name>
    <name evidence="9" type="ORF">YALI1_A18188g</name>
</gene>
<evidence type="ECO:0000256" key="8">
    <source>
        <dbReference type="ARBA" id="ARBA00023136"/>
    </source>
</evidence>
<sequence length="92" mass="11021">MSEHQRPELVSFDDINYNDHKKVREAQESYTREQFIRLEALKTVRKALEKCYEESGPNHFEDCKNLAEQYLDMLPTHRLQGYLGYQRNDPSK</sequence>
<dbReference type="VEuPathDB" id="FungiDB:YALI0_A17946g"/>
<dbReference type="Proteomes" id="UP000182444">
    <property type="component" value="Chromosome 1A"/>
</dbReference>
<evidence type="ECO:0000256" key="3">
    <source>
        <dbReference type="ARBA" id="ARBA00022448"/>
    </source>
</evidence>
<keyword evidence="7" id="KW-0496">Mitochondrion</keyword>
<evidence type="ECO:0000313" key="9">
    <source>
        <dbReference type="EMBL" id="AOW00797.1"/>
    </source>
</evidence>
<keyword evidence="8" id="KW-0472">Membrane</keyword>
<dbReference type="OMA" id="GYQKNDP"/>
<organism evidence="9 11">
    <name type="scientific">Yarrowia lipolytica</name>
    <name type="common">Candida lipolytica</name>
    <dbReference type="NCBI Taxonomy" id="4952"/>
    <lineage>
        <taxon>Eukaryota</taxon>
        <taxon>Fungi</taxon>
        <taxon>Dikarya</taxon>
        <taxon>Ascomycota</taxon>
        <taxon>Saccharomycotina</taxon>
        <taxon>Dipodascomycetes</taxon>
        <taxon>Dipodascales</taxon>
        <taxon>Dipodascales incertae sedis</taxon>
        <taxon>Yarrowia</taxon>
    </lineage>
</organism>
<dbReference type="GeneID" id="7009383"/>
<dbReference type="KEGG" id="yli:7009383"/>
<feature type="disulfide bond" evidence="13">
    <location>
        <begin position="51"/>
        <end position="63"/>
    </location>
</feature>
<dbReference type="RefSeq" id="XP_002142991.1">
    <property type="nucleotide sequence ID" value="XM_002142955.1"/>
</dbReference>
<dbReference type="OrthoDB" id="10252718at2759"/>
<reference evidence="13" key="3">
    <citation type="journal article" date="2021" name="J. Biol. Chem.">
        <title>A conserved arginine residue is critical for stabilizing the N2 FeS cluster in mitochondrial complex I.</title>
        <authorList>
            <person name="Hameedi M.A."/>
            <person name="Grba D.N."/>
            <person name="Richardson K.H."/>
            <person name="Jones A.J.Y."/>
            <person name="Song W."/>
            <person name="Roessler M.M."/>
            <person name="Wright J.J."/>
            <person name="Hirst J."/>
        </authorList>
    </citation>
    <scope>STRUCTURE BY ELECTRON MICROSCOPY (3.70 ANGSTROMS)</scope>
    <scope>DISULFIDE BONDS</scope>
</reference>
<keyword evidence="3" id="KW-0813">Transport</keyword>
<dbReference type="EMDB" id="EMD-4384"/>
<evidence type="ECO:0000256" key="2">
    <source>
        <dbReference type="ARBA" id="ARBA00008317"/>
    </source>
</evidence>
<dbReference type="GO" id="GO:0005743">
    <property type="term" value="C:mitochondrial inner membrane"/>
    <property type="evidence" value="ECO:0007669"/>
    <property type="project" value="UniProtKB-SubCell"/>
</dbReference>
<protein>
    <submittedName>
        <fullName evidence="9">Uncharacterized protein</fullName>
    </submittedName>
</protein>
<dbReference type="eggNOG" id="ENOG502SBS6">
    <property type="taxonomic scope" value="Eukaryota"/>
</dbReference>
<dbReference type="Pfam" id="PF10249">
    <property type="entry name" value="NDUFB10"/>
    <property type="match status" value="1"/>
</dbReference>
<dbReference type="EMBL" id="KZ859069">
    <property type="protein sequence ID" value="RDW23678.1"/>
    <property type="molecule type" value="Genomic_DNA"/>
</dbReference>
<evidence type="ECO:0000256" key="5">
    <source>
        <dbReference type="ARBA" id="ARBA00022792"/>
    </source>
</evidence>
<dbReference type="EMDB" id="EMD-10711"/>
<evidence type="ECO:0000256" key="7">
    <source>
        <dbReference type="ARBA" id="ARBA00023128"/>
    </source>
</evidence>
<evidence type="ECO:0000313" key="12">
    <source>
        <dbReference type="Proteomes" id="UP000256601"/>
    </source>
</evidence>